<evidence type="ECO:0000313" key="2">
    <source>
        <dbReference type="EMBL" id="NDV41334.1"/>
    </source>
</evidence>
<evidence type="ECO:0000256" key="1">
    <source>
        <dbReference type="SAM" id="SignalP"/>
    </source>
</evidence>
<protein>
    <submittedName>
        <fullName evidence="2">Uncharacterized protein</fullName>
    </submittedName>
</protein>
<reference evidence="2" key="1">
    <citation type="journal article" date="2020" name="J. Eukaryot. Microbiol.">
        <title>De novo Sequencing, Assembly and Annotation of the Transcriptome for the Free-Living Testate Amoeba Arcella intermedia.</title>
        <authorList>
            <person name="Ribeiro G.M."/>
            <person name="Porfirio-Sousa A.L."/>
            <person name="Maurer-Alcala X.X."/>
            <person name="Katz L.A."/>
            <person name="Lahr D.J.G."/>
        </authorList>
    </citation>
    <scope>NUCLEOTIDE SEQUENCE</scope>
</reference>
<dbReference type="EMBL" id="GIBP01012365">
    <property type="protein sequence ID" value="NDV41334.1"/>
    <property type="molecule type" value="Transcribed_RNA"/>
</dbReference>
<accession>A0A6B2LW74</accession>
<sequence>MLLPLSAITIFPLVSIATPVGLQNWPSPLPFEPNFLMNFPSCPNI</sequence>
<organism evidence="2">
    <name type="scientific">Arcella intermedia</name>
    <dbReference type="NCBI Taxonomy" id="1963864"/>
    <lineage>
        <taxon>Eukaryota</taxon>
        <taxon>Amoebozoa</taxon>
        <taxon>Tubulinea</taxon>
        <taxon>Elardia</taxon>
        <taxon>Arcellinida</taxon>
        <taxon>Sphaerothecina</taxon>
        <taxon>Arcellidae</taxon>
        <taxon>Arcella</taxon>
    </lineage>
</organism>
<dbReference type="AlphaFoldDB" id="A0A6B2LW74"/>
<name>A0A6B2LW74_9EUKA</name>
<keyword evidence="1" id="KW-0732">Signal</keyword>
<proteinExistence type="predicted"/>
<feature type="signal peptide" evidence="1">
    <location>
        <begin position="1"/>
        <end position="17"/>
    </location>
</feature>
<feature type="chain" id="PRO_5025592053" evidence="1">
    <location>
        <begin position="18"/>
        <end position="45"/>
    </location>
</feature>